<evidence type="ECO:0000256" key="1">
    <source>
        <dbReference type="ARBA" id="ARBA00010462"/>
    </source>
</evidence>
<keyword evidence="3" id="KW-0539">Nucleus</keyword>
<accession>A0ABN7RYX2</accession>
<dbReference type="HAMAP" id="MF_00317">
    <property type="entry name" value="DNApol_clamp_arch"/>
    <property type="match status" value="1"/>
</dbReference>
<dbReference type="NCBIfam" id="TIGR00590">
    <property type="entry name" value="pcna"/>
    <property type="match status" value="1"/>
</dbReference>
<feature type="domain" description="Proliferating cell nuclear antigen PCNA N-terminal" evidence="5">
    <location>
        <begin position="1"/>
        <end position="124"/>
    </location>
</feature>
<proteinExistence type="inferred from homology"/>
<dbReference type="CDD" id="cd00577">
    <property type="entry name" value="PCNA"/>
    <property type="match status" value="1"/>
</dbReference>
<keyword evidence="4" id="KW-0235">DNA replication</keyword>
<dbReference type="InterPro" id="IPR022648">
    <property type="entry name" value="Pr_cel_nuc_antig_N"/>
</dbReference>
<dbReference type="PANTHER" id="PTHR11352:SF0">
    <property type="entry name" value="PROLIFERATING CELL NUCLEAR ANTIGEN"/>
    <property type="match status" value="1"/>
</dbReference>
<protein>
    <recommendedName>
        <fullName evidence="3">DNA sliding clamp PCNA</fullName>
    </recommendedName>
</protein>
<dbReference type="InterPro" id="IPR022659">
    <property type="entry name" value="Pr_cel_nuc_antig_CS"/>
</dbReference>
<comment type="similarity">
    <text evidence="1 4">Belongs to the PCNA family.</text>
</comment>
<evidence type="ECO:0000256" key="2">
    <source>
        <dbReference type="ARBA" id="ARBA00023125"/>
    </source>
</evidence>
<sequence>MFECRLPKAEVLKKTMDALKDLIKEAVWDVSAQGLSLQSMDSSHVSLVQVTLRTEGFETFRCDKNIALGVNMDTMQKLMKCASNDDNITLKSEDNGDLLSLIFESPNGDKTSEYEMKLMDLDIEQLGIPDQEYSCTIKMPSGEFQRICRDLSNIGESVNITVVKGGVDFSAKGDIGNAKIHVTESSNVDNEKDAVTVEVNEPVNLTFALRYLNFFTKATPLSGQVILQISPDVPLVVGYEIEDLGHVKYFLAPKIENEDDE</sequence>
<evidence type="ECO:0000256" key="3">
    <source>
        <dbReference type="RuleBase" id="RU000641"/>
    </source>
</evidence>
<dbReference type="SUPFAM" id="SSF55979">
    <property type="entry name" value="DNA clamp"/>
    <property type="match status" value="2"/>
</dbReference>
<dbReference type="Proteomes" id="UP001158576">
    <property type="component" value="Chromosome PAR"/>
</dbReference>
<dbReference type="InterPro" id="IPR000730">
    <property type="entry name" value="Pr_cel_nuc_antig"/>
</dbReference>
<keyword evidence="8" id="KW-1185">Reference proteome</keyword>
<reference evidence="7 8" key="1">
    <citation type="submission" date="2021-04" db="EMBL/GenBank/DDBJ databases">
        <authorList>
            <person name="Bliznina A."/>
        </authorList>
    </citation>
    <scope>NUCLEOTIDE SEQUENCE [LARGE SCALE GENOMIC DNA]</scope>
</reference>
<dbReference type="Pfam" id="PF00705">
    <property type="entry name" value="PCNA_N"/>
    <property type="match status" value="1"/>
</dbReference>
<evidence type="ECO:0000313" key="7">
    <source>
        <dbReference type="EMBL" id="CAG5084298.1"/>
    </source>
</evidence>
<dbReference type="InterPro" id="IPR046938">
    <property type="entry name" value="DNA_clamp_sf"/>
</dbReference>
<comment type="function">
    <text evidence="3">This protein is an auxiliary protein of DNA polymerase delta and is involved in the control of eukaryotic DNA replication by increasing the polymerase's processivity during elongation of the leading strand.</text>
</comment>
<dbReference type="Pfam" id="PF02747">
    <property type="entry name" value="PCNA_C"/>
    <property type="match status" value="1"/>
</dbReference>
<feature type="domain" description="Proliferating cell nuclear antigen PCNA C-terminal" evidence="6">
    <location>
        <begin position="127"/>
        <end position="254"/>
    </location>
</feature>
<keyword evidence="2 4" id="KW-0238">DNA-binding</keyword>
<dbReference type="PANTHER" id="PTHR11352">
    <property type="entry name" value="PROLIFERATING CELL NUCLEAR ANTIGEN"/>
    <property type="match status" value="1"/>
</dbReference>
<dbReference type="PRINTS" id="PR00339">
    <property type="entry name" value="PCNACYCLIN"/>
</dbReference>
<evidence type="ECO:0000259" key="6">
    <source>
        <dbReference type="Pfam" id="PF02747"/>
    </source>
</evidence>
<dbReference type="Gene3D" id="3.10.150.10">
    <property type="entry name" value="DNA Polymerase III, subunit A, domain 2"/>
    <property type="match status" value="2"/>
</dbReference>
<dbReference type="EMBL" id="OU015568">
    <property type="protein sequence ID" value="CAG5084298.1"/>
    <property type="molecule type" value="Genomic_DNA"/>
</dbReference>
<comment type="subcellular location">
    <subcellularLocation>
        <location evidence="3">Nucleus</location>
    </subcellularLocation>
</comment>
<evidence type="ECO:0000256" key="4">
    <source>
        <dbReference type="RuleBase" id="RU003671"/>
    </source>
</evidence>
<gene>
    <name evidence="7" type="ORF">OKIOD_LOCUS2163</name>
</gene>
<dbReference type="InterPro" id="IPR022649">
    <property type="entry name" value="Pr_cel_nuc_antig_C"/>
</dbReference>
<evidence type="ECO:0000313" key="8">
    <source>
        <dbReference type="Proteomes" id="UP001158576"/>
    </source>
</evidence>
<evidence type="ECO:0000259" key="5">
    <source>
        <dbReference type="Pfam" id="PF00705"/>
    </source>
</evidence>
<name>A0ABN7RYX2_OIKDI</name>
<organism evidence="7 8">
    <name type="scientific">Oikopleura dioica</name>
    <name type="common">Tunicate</name>
    <dbReference type="NCBI Taxonomy" id="34765"/>
    <lineage>
        <taxon>Eukaryota</taxon>
        <taxon>Metazoa</taxon>
        <taxon>Chordata</taxon>
        <taxon>Tunicata</taxon>
        <taxon>Appendicularia</taxon>
        <taxon>Copelata</taxon>
        <taxon>Oikopleuridae</taxon>
        <taxon>Oikopleura</taxon>
    </lineage>
</organism>
<dbReference type="PROSITE" id="PS01251">
    <property type="entry name" value="PCNA_1"/>
    <property type="match status" value="1"/>
</dbReference>